<comment type="caution">
    <text evidence="4">The sequence shown here is derived from an EMBL/GenBank/DDBJ whole genome shotgun (WGS) entry which is preliminary data.</text>
</comment>
<feature type="compositionally biased region" description="Low complexity" evidence="2">
    <location>
        <begin position="504"/>
        <end position="515"/>
    </location>
</feature>
<dbReference type="Proteomes" id="UP000642920">
    <property type="component" value="Unassembled WGS sequence"/>
</dbReference>
<proteinExistence type="predicted"/>
<dbReference type="AlphaFoldDB" id="A0A937A5N4"/>
<dbReference type="SUPFAM" id="SSF117074">
    <property type="entry name" value="Hypothetical protein PA1324"/>
    <property type="match status" value="1"/>
</dbReference>
<dbReference type="InterPro" id="IPR032812">
    <property type="entry name" value="SbsA_Ig"/>
</dbReference>
<organism evidence="4 5">
    <name type="scientific">Marivirga atlantica</name>
    <dbReference type="NCBI Taxonomy" id="1548457"/>
    <lineage>
        <taxon>Bacteria</taxon>
        <taxon>Pseudomonadati</taxon>
        <taxon>Bacteroidota</taxon>
        <taxon>Cytophagia</taxon>
        <taxon>Cytophagales</taxon>
        <taxon>Marivirgaceae</taxon>
        <taxon>Marivirga</taxon>
    </lineage>
</organism>
<name>A0A937A5N4_9BACT</name>
<feature type="compositionally biased region" description="Polar residues" evidence="2">
    <location>
        <begin position="646"/>
        <end position="656"/>
    </location>
</feature>
<evidence type="ECO:0000313" key="4">
    <source>
        <dbReference type="EMBL" id="MBL0764035.1"/>
    </source>
</evidence>
<feature type="domain" description="SbsA Ig-like" evidence="3">
    <location>
        <begin position="29"/>
        <end position="128"/>
    </location>
</feature>
<gene>
    <name evidence="4" type="ORF">JKP34_02150</name>
</gene>
<protein>
    <submittedName>
        <fullName evidence="4">Ig-like domain-containing protein</fullName>
    </submittedName>
</protein>
<dbReference type="EMBL" id="JAERQG010000001">
    <property type="protein sequence ID" value="MBL0764035.1"/>
    <property type="molecule type" value="Genomic_DNA"/>
</dbReference>
<keyword evidence="5" id="KW-1185">Reference proteome</keyword>
<accession>A0A937A5N4</accession>
<dbReference type="PROSITE" id="PS51257">
    <property type="entry name" value="PROKAR_LIPOPROTEIN"/>
    <property type="match status" value="1"/>
</dbReference>
<sequence length="671" mass="75442">MRHNFLAAILIAIIVGCASVSSPTGGIKDEIPPELLSAKPKDQSVNFKGKEITLFFSEWMKVEQLNQELIITPRTNIEYKHNLKKQEFTLTFDEPLDDSTTYTLNFRKALKDITEGNLWENPRISFSTGPYLDSMEVSGNVQDIFTRVNLKDYTIGLYNPAYDTSNLRQGEPLYFTTTDENGYFNIRNIKRGNYLLFGFKDANNNLINNPASEPYTFYADTLHLTDSIAPITLHSYKINEDTLKLSKSSPTGKDFKLNFNKGLSSYQIIPLSDTVKLPIYAMLESEAKDLRIFKENFPSIAFNTDSVSLQVVATDSLGMSRIDTVHAKFRESKVTNEAIKVLDKPKTDLVSGQQKFKIRFNKPVHQINYDSIYIALDDSLVIDIDSSQVSLSDNRHLLEIKTEILQAQIDTIVARTKAIAAEQKQKANAQKDSLNADSSSVSSDSIANIKSTSDSLNIERDSIDTNKKDKLINKGKTKSKSNNQGKALQTTNKAGANLTSGNRSSSSSQSQSKQQNFTPNLYFGKAAIVGIESDSLAQQSYNITFLDLTKHGIIQGKILNANSNFIIELTDEKYKVIDTIYNHSEYTFRYVKPGKYKIRVIIDENGNAKWDSGNPLTFKQPEQIIFLEELLTVKANWELIDKNIDLNPQENSGNTAEESEDKDVDKVDNNE</sequence>
<evidence type="ECO:0000259" key="3">
    <source>
        <dbReference type="Pfam" id="PF13205"/>
    </source>
</evidence>
<feature type="region of interest" description="Disordered" evidence="2">
    <location>
        <begin position="467"/>
        <end position="515"/>
    </location>
</feature>
<evidence type="ECO:0000256" key="2">
    <source>
        <dbReference type="SAM" id="MobiDB-lite"/>
    </source>
</evidence>
<evidence type="ECO:0000256" key="1">
    <source>
        <dbReference type="ARBA" id="ARBA00022729"/>
    </source>
</evidence>
<dbReference type="Pfam" id="PF13205">
    <property type="entry name" value="Big_5"/>
    <property type="match status" value="1"/>
</dbReference>
<dbReference type="RefSeq" id="WP_201917228.1">
    <property type="nucleotide sequence ID" value="NZ_JAERQG010000001.1"/>
</dbReference>
<reference evidence="4" key="1">
    <citation type="submission" date="2021-01" db="EMBL/GenBank/DDBJ databases">
        <title>Marivirga sp. nov., isolated from intertidal surface sediments.</title>
        <authorList>
            <person name="Zhang M."/>
        </authorList>
    </citation>
    <scope>NUCLEOTIDE SEQUENCE</scope>
    <source>
        <strain evidence="4">SM1354</strain>
    </source>
</reference>
<keyword evidence="1" id="KW-0732">Signal</keyword>
<feature type="compositionally biased region" description="Polar residues" evidence="2">
    <location>
        <begin position="480"/>
        <end position="503"/>
    </location>
</feature>
<evidence type="ECO:0000313" key="5">
    <source>
        <dbReference type="Proteomes" id="UP000642920"/>
    </source>
</evidence>
<feature type="region of interest" description="Disordered" evidence="2">
    <location>
        <begin position="646"/>
        <end position="671"/>
    </location>
</feature>